<protein>
    <submittedName>
        <fullName evidence="2">Uncharacterized protein</fullName>
    </submittedName>
</protein>
<evidence type="ECO:0000313" key="3">
    <source>
        <dbReference type="Proteomes" id="UP000594961"/>
    </source>
</evidence>
<evidence type="ECO:0000313" key="1">
    <source>
        <dbReference type="EMBL" id="QOR47499.1"/>
    </source>
</evidence>
<dbReference type="EMBL" id="CP063212">
    <property type="protein sequence ID" value="QOR47583.1"/>
    <property type="molecule type" value="Genomic_DNA"/>
</dbReference>
<proteinExistence type="predicted"/>
<dbReference type="Proteomes" id="UP000594961">
    <property type="component" value="Chromosome"/>
</dbReference>
<name>A0A7M1R0C7_9ACTO</name>
<dbReference type="EMBL" id="CP063212">
    <property type="protein sequence ID" value="QOR47499.1"/>
    <property type="molecule type" value="Genomic_DNA"/>
</dbReference>
<dbReference type="RefSeq" id="WP_197552736.1">
    <property type="nucleotide sequence ID" value="NZ_CP063212.1"/>
</dbReference>
<evidence type="ECO:0000313" key="2">
    <source>
        <dbReference type="EMBL" id="QOR47583.1"/>
    </source>
</evidence>
<accession>A0A7M1R0C7</accession>
<organism evidence="2 3">
    <name type="scientific">Trueperella pecoris</name>
    <dbReference type="NCBI Taxonomy" id="2733571"/>
    <lineage>
        <taxon>Bacteria</taxon>
        <taxon>Bacillati</taxon>
        <taxon>Actinomycetota</taxon>
        <taxon>Actinomycetes</taxon>
        <taxon>Actinomycetales</taxon>
        <taxon>Actinomycetaceae</taxon>
        <taxon>Trueperella</taxon>
    </lineage>
</organism>
<sequence length="81" mass="9031">MSIERVVLNHAQIGAFLRSGEVERLVKRHADQIAARAGAGYASDTWQGRTRVIASAFTETPKAMRSNAKHNTLLRELRSQK</sequence>
<gene>
    <name evidence="1" type="ORF">INS90_09665</name>
    <name evidence="2" type="ORF">INS90_10110</name>
</gene>
<reference evidence="2 3" key="1">
    <citation type="submission" date="2020-10" db="EMBL/GenBank/DDBJ databases">
        <title>Trueperella pecoris sp. nov. isolated from bovine and porcine specimens.</title>
        <authorList>
            <person name="Schoenecker L."/>
            <person name="Schnydrig P."/>
            <person name="Brodard I."/>
            <person name="Thomann A."/>
            <person name="Hemphill A."/>
            <person name="Rodriguez-Campos S."/>
            <person name="Perreten V."/>
            <person name="Jores J."/>
            <person name="Kittl S."/>
        </authorList>
    </citation>
    <scope>NUCLEOTIDE SEQUENCE [LARGE SCALE GENOMIC DNA]</scope>
    <source>
        <strain evidence="2 3">19OD0592</strain>
    </source>
</reference>
<dbReference type="AlphaFoldDB" id="A0A7M1R0C7"/>